<dbReference type="Proteomes" id="UP000813444">
    <property type="component" value="Unassembled WGS sequence"/>
</dbReference>
<gene>
    <name evidence="2" type="ORF">B0I35DRAFT_413180</name>
</gene>
<feature type="chain" id="PRO_5035477365" evidence="1">
    <location>
        <begin position="19"/>
        <end position="890"/>
    </location>
</feature>
<dbReference type="OrthoDB" id="2730619at2759"/>
<evidence type="ECO:0000313" key="2">
    <source>
        <dbReference type="EMBL" id="KAH7308543.1"/>
    </source>
</evidence>
<comment type="caution">
    <text evidence="2">The sequence shown here is derived from an EMBL/GenBank/DDBJ whole genome shotgun (WGS) entry which is preliminary data.</text>
</comment>
<dbReference type="InterPro" id="IPR043750">
    <property type="entry name" value="DUF5695"/>
</dbReference>
<keyword evidence="1" id="KW-0732">Signal</keyword>
<dbReference type="EMBL" id="JAGPNK010000015">
    <property type="protein sequence ID" value="KAH7308543.1"/>
    <property type="molecule type" value="Genomic_DNA"/>
</dbReference>
<sequence length="890" mass="97241">MRSSIIAAALALAGAASAQTDNLGLGGGFINITTSKVTARIARNAQVLVSLSPADSAFDFLPADKLTNRARNQQYHWGDITYRYRVGDGGWVSADSSLNRRPVEALASDSDEVFASANIGATLPDGPLSITREWIDVEGDLGLRFVVENTADEPVEIGSLGFPAEFNSIFTQRTPLDMQRLCSLSDPYIGMDAGHIRVAPVSGSGAALVVTALNGTKTPLEAYRNLNEYWVAETGYGSQTFEGLYEWQVYSKAYAENQWAAQEPWNPASSRTLAPGESVQLGVRFTVSPEGVRGLDAAVLSTGNPVAVGIPGYIVPRDLPAQLFLQHSAGVETIDVSPEGALAVEASGESYTVTPSPSAWGRARLTVTYADGKVQTIHYYITKSTPDVMADLGNFLTTKAWFNKTDEPFNRNPSVMTYDYEVGAIREQDSRVWITGLSDEGGTGAYVAAMMKQVVLPNAEEIAKLEDFVDMVVWGGIQNPDFSVRKSVFFYEPAAAPDYPYNGSFNWGSWTSWNRQSAAYIDRAYNYIHVTVAYWSLYRVSRAYDGVVTHHPWGWYLDQAYETAMRCQRNDVWYRDVGLMGETVWGELLLDLQREGREEQAANLEAAMEGRARLWHSQEIPYGSEMAWDSTGQEGVYYWTRHFGLTESEDKTINSVLGFTPTVPHWGWNGNSRRYWDFVYGGKLQRIERQIHHYGSGLNSQVLLSAFRDDPSDLYLLRVGYGGTSGPLSNINQEGFPSAAFHSWPDTLKWDGITGDYGGGFVGMALGAGTYVAQSSQLGLVAFGGILSTSEGVVTVQPRDPVRRRVFIGPLGLLITLDAALVESFSYEGEDSVTLSIGQQEGAPVASRVVVWLESATGEGWSVVSEAVEARGGWEVSLGQGTATVSITRG</sequence>
<feature type="signal peptide" evidence="1">
    <location>
        <begin position="1"/>
        <end position="18"/>
    </location>
</feature>
<proteinExistence type="predicted"/>
<evidence type="ECO:0000313" key="3">
    <source>
        <dbReference type="Proteomes" id="UP000813444"/>
    </source>
</evidence>
<accession>A0A8K0SL43</accession>
<protein>
    <submittedName>
        <fullName evidence="2">Uncharacterized protein</fullName>
    </submittedName>
</protein>
<reference evidence="2" key="1">
    <citation type="journal article" date="2021" name="Nat. Commun.">
        <title>Genetic determinants of endophytism in the Arabidopsis root mycobiome.</title>
        <authorList>
            <person name="Mesny F."/>
            <person name="Miyauchi S."/>
            <person name="Thiergart T."/>
            <person name="Pickel B."/>
            <person name="Atanasova L."/>
            <person name="Karlsson M."/>
            <person name="Huettel B."/>
            <person name="Barry K.W."/>
            <person name="Haridas S."/>
            <person name="Chen C."/>
            <person name="Bauer D."/>
            <person name="Andreopoulos W."/>
            <person name="Pangilinan J."/>
            <person name="LaButti K."/>
            <person name="Riley R."/>
            <person name="Lipzen A."/>
            <person name="Clum A."/>
            <person name="Drula E."/>
            <person name="Henrissat B."/>
            <person name="Kohler A."/>
            <person name="Grigoriev I.V."/>
            <person name="Martin F.M."/>
            <person name="Hacquard S."/>
        </authorList>
    </citation>
    <scope>NUCLEOTIDE SEQUENCE</scope>
    <source>
        <strain evidence="2">MPI-CAGE-CH-0235</strain>
    </source>
</reference>
<name>A0A8K0SL43_9HYPO</name>
<dbReference type="AlphaFoldDB" id="A0A8K0SL43"/>
<organism evidence="2 3">
    <name type="scientific">Stachybotrys elegans</name>
    <dbReference type="NCBI Taxonomy" id="80388"/>
    <lineage>
        <taxon>Eukaryota</taxon>
        <taxon>Fungi</taxon>
        <taxon>Dikarya</taxon>
        <taxon>Ascomycota</taxon>
        <taxon>Pezizomycotina</taxon>
        <taxon>Sordariomycetes</taxon>
        <taxon>Hypocreomycetidae</taxon>
        <taxon>Hypocreales</taxon>
        <taxon>Stachybotryaceae</taxon>
        <taxon>Stachybotrys</taxon>
    </lineage>
</organism>
<dbReference type="Pfam" id="PF18951">
    <property type="entry name" value="DUF5695"/>
    <property type="match status" value="1"/>
</dbReference>
<evidence type="ECO:0000256" key="1">
    <source>
        <dbReference type="SAM" id="SignalP"/>
    </source>
</evidence>
<keyword evidence="3" id="KW-1185">Reference proteome</keyword>